<gene>
    <name evidence="1" type="ORF">L6164_002066</name>
</gene>
<reference evidence="1 2" key="1">
    <citation type="journal article" date="2022" name="DNA Res.">
        <title>Chromosomal-level genome assembly of the orchid tree Bauhinia variegata (Leguminosae; Cercidoideae) supports the allotetraploid origin hypothesis of Bauhinia.</title>
        <authorList>
            <person name="Zhong Y."/>
            <person name="Chen Y."/>
            <person name="Zheng D."/>
            <person name="Pang J."/>
            <person name="Liu Y."/>
            <person name="Luo S."/>
            <person name="Meng S."/>
            <person name="Qian L."/>
            <person name="Wei D."/>
            <person name="Dai S."/>
            <person name="Zhou R."/>
        </authorList>
    </citation>
    <scope>NUCLEOTIDE SEQUENCE [LARGE SCALE GENOMIC DNA]</scope>
    <source>
        <strain evidence="1">BV-YZ2020</strain>
    </source>
</reference>
<evidence type="ECO:0000313" key="2">
    <source>
        <dbReference type="Proteomes" id="UP000828941"/>
    </source>
</evidence>
<comment type="caution">
    <text evidence="1">The sequence shown here is derived from an EMBL/GenBank/DDBJ whole genome shotgun (WGS) entry which is preliminary data.</text>
</comment>
<accession>A0ACB9PWX2</accession>
<proteinExistence type="predicted"/>
<dbReference type="Proteomes" id="UP000828941">
    <property type="component" value="Chromosome 2"/>
</dbReference>
<sequence>MDIGKNEDILQGDMITHVVISDAWTHWRDELAQEMFNTWRGDNIEIHAILVECLVEHGVAWKEDNGFKPGFHKHLEKVMAEKMSGQNDCGGKRIYKEWVKTQSNAKRLYKKPFPYFDVLGPIFGKDRANGENAEVPLLFWKK</sequence>
<organism evidence="1 2">
    <name type="scientific">Bauhinia variegata</name>
    <name type="common">Purple orchid tree</name>
    <name type="synonym">Phanera variegata</name>
    <dbReference type="NCBI Taxonomy" id="167791"/>
    <lineage>
        <taxon>Eukaryota</taxon>
        <taxon>Viridiplantae</taxon>
        <taxon>Streptophyta</taxon>
        <taxon>Embryophyta</taxon>
        <taxon>Tracheophyta</taxon>
        <taxon>Spermatophyta</taxon>
        <taxon>Magnoliopsida</taxon>
        <taxon>eudicotyledons</taxon>
        <taxon>Gunneridae</taxon>
        <taxon>Pentapetalae</taxon>
        <taxon>rosids</taxon>
        <taxon>fabids</taxon>
        <taxon>Fabales</taxon>
        <taxon>Fabaceae</taxon>
        <taxon>Cercidoideae</taxon>
        <taxon>Cercideae</taxon>
        <taxon>Bauhiniinae</taxon>
        <taxon>Bauhinia</taxon>
    </lineage>
</organism>
<evidence type="ECO:0000313" key="1">
    <source>
        <dbReference type="EMBL" id="KAI4353092.1"/>
    </source>
</evidence>
<dbReference type="EMBL" id="CM039427">
    <property type="protein sequence ID" value="KAI4353092.1"/>
    <property type="molecule type" value="Genomic_DNA"/>
</dbReference>
<protein>
    <submittedName>
        <fullName evidence="1">Uncharacterized protein</fullName>
    </submittedName>
</protein>
<keyword evidence="2" id="KW-1185">Reference proteome</keyword>
<name>A0ACB9PWX2_BAUVA</name>